<comment type="caution">
    <text evidence="1">The sequence shown here is derived from an EMBL/GenBank/DDBJ whole genome shotgun (WGS) entry which is preliminary data.</text>
</comment>
<dbReference type="RefSeq" id="WP_166151736.1">
    <property type="nucleotide sequence ID" value="NZ_JAANYN010000019.1"/>
</dbReference>
<name>A0ABX0HID2_9BACT</name>
<protein>
    <recommendedName>
        <fullName evidence="3">Outer membrane protein beta-barrel domain-containing protein</fullName>
    </recommendedName>
</protein>
<dbReference type="Proteomes" id="UP000649799">
    <property type="component" value="Unassembled WGS sequence"/>
</dbReference>
<dbReference type="Gene3D" id="2.40.160.60">
    <property type="entry name" value="Outer membrane protein transport protein (OMPP1/FadL/TodX)"/>
    <property type="match status" value="1"/>
</dbReference>
<sequence>MKKLTYLFLSIGLYFIGFQAIGQVAQGTHALGLKIDWNSRTIENGLDSQIDNLRLTPSYSYFIKDRLSIIGGGSYQSNKGNNDYQGSDFQGLAYGFERKEVDVFMGLRRYIEVQPKLFLMGTYELNYHWNETYVEQMQQGDRSNSLQTARNVGLFGNLGLAYFPHEKFSFELIFLDARFFRIYNKRRFYRELNTTKYQGWGFELAGFLNQPSLGLRYFF</sequence>
<proteinExistence type="predicted"/>
<evidence type="ECO:0000313" key="1">
    <source>
        <dbReference type="EMBL" id="NHE59902.1"/>
    </source>
</evidence>
<keyword evidence="2" id="KW-1185">Reference proteome</keyword>
<evidence type="ECO:0000313" key="2">
    <source>
        <dbReference type="Proteomes" id="UP000649799"/>
    </source>
</evidence>
<organism evidence="1 2">
    <name type="scientific">Cyclobacterium plantarum</name>
    <dbReference type="NCBI Taxonomy" id="2716263"/>
    <lineage>
        <taxon>Bacteria</taxon>
        <taxon>Pseudomonadati</taxon>
        <taxon>Bacteroidota</taxon>
        <taxon>Cytophagia</taxon>
        <taxon>Cytophagales</taxon>
        <taxon>Cyclobacteriaceae</taxon>
        <taxon>Cyclobacterium</taxon>
    </lineage>
</organism>
<gene>
    <name evidence="1" type="ORF">G9Q97_24120</name>
</gene>
<evidence type="ECO:0008006" key="3">
    <source>
        <dbReference type="Google" id="ProtNLM"/>
    </source>
</evidence>
<dbReference type="EMBL" id="JAANYN010000019">
    <property type="protein sequence ID" value="NHE59902.1"/>
    <property type="molecule type" value="Genomic_DNA"/>
</dbReference>
<reference evidence="1 2" key="1">
    <citation type="submission" date="2020-03" db="EMBL/GenBank/DDBJ databases">
        <title>Cyclobacterium plantarum sp. nov., a marine bacterium isolated from a coastal-marine wetland.</title>
        <authorList>
            <person name="Sanchez-Porro C."/>
            <person name="Ventosa A."/>
            <person name="Amoozegar M."/>
        </authorList>
    </citation>
    <scope>NUCLEOTIDE SEQUENCE [LARGE SCALE GENOMIC DNA]</scope>
    <source>
        <strain evidence="1 2">GBPx2</strain>
    </source>
</reference>
<accession>A0ABX0HID2</accession>